<dbReference type="Pfam" id="PF11162">
    <property type="entry name" value="DUF2946"/>
    <property type="match status" value="1"/>
</dbReference>
<protein>
    <submittedName>
        <fullName evidence="1">Uncharacterized protein</fullName>
    </submittedName>
</protein>
<name>A0A118HIM5_9BURK</name>
<accession>A0A118HIM5</accession>
<dbReference type="InterPro" id="IPR021333">
    <property type="entry name" value="DUF2946"/>
</dbReference>
<dbReference type="EMBL" id="LOXM01000302">
    <property type="protein sequence ID" value="KVG51738.1"/>
    <property type="molecule type" value="Genomic_DNA"/>
</dbReference>
<proteinExistence type="predicted"/>
<dbReference type="RefSeq" id="WP_059761153.1">
    <property type="nucleotide sequence ID" value="NZ_LOXM01000302.1"/>
</dbReference>
<dbReference type="AlphaFoldDB" id="A0A118HIM5"/>
<dbReference type="Proteomes" id="UP000064029">
    <property type="component" value="Unassembled WGS sequence"/>
</dbReference>
<reference evidence="1 2" key="1">
    <citation type="submission" date="2015-11" db="EMBL/GenBank/DDBJ databases">
        <title>Expanding the genomic diversity of Burkholderia species for the development of highly accurate diagnostics.</title>
        <authorList>
            <person name="Sahl J."/>
            <person name="Keim P."/>
            <person name="Wagner D."/>
        </authorList>
    </citation>
    <scope>NUCLEOTIDE SEQUENCE [LARGE SCALE GENOMIC DNA]</scope>
    <source>
        <strain evidence="1 2">MSMB2036</strain>
    </source>
</reference>
<evidence type="ECO:0000313" key="1">
    <source>
        <dbReference type="EMBL" id="KVG51738.1"/>
    </source>
</evidence>
<sequence>MPRAMFRVRIQKLGSLFGLLAILMTVLAPTVSHALASHQQLGSALAAYCSVEGTAEASTPDDKSGHSAAPHWQACAYCSLLAHVPTLPGGGMPLAIAPLLARIAVADAQAEVRATRVYTAALPRAPPAFS</sequence>
<comment type="caution">
    <text evidence="1">The sequence shown here is derived from an EMBL/GenBank/DDBJ whole genome shotgun (WGS) entry which is preliminary data.</text>
</comment>
<organism evidence="1 2">
    <name type="scientific">Burkholderia ubonensis</name>
    <dbReference type="NCBI Taxonomy" id="101571"/>
    <lineage>
        <taxon>Bacteria</taxon>
        <taxon>Pseudomonadati</taxon>
        <taxon>Pseudomonadota</taxon>
        <taxon>Betaproteobacteria</taxon>
        <taxon>Burkholderiales</taxon>
        <taxon>Burkholderiaceae</taxon>
        <taxon>Burkholderia</taxon>
        <taxon>Burkholderia cepacia complex</taxon>
    </lineage>
</organism>
<evidence type="ECO:0000313" key="2">
    <source>
        <dbReference type="Proteomes" id="UP000064029"/>
    </source>
</evidence>
<gene>
    <name evidence="1" type="ORF">WJ33_11060</name>
</gene>